<evidence type="ECO:0000313" key="2">
    <source>
        <dbReference type="Proteomes" id="UP000294865"/>
    </source>
</evidence>
<sequence>MKLVITGNHDIISNPLLVPSVIQINALKNALVTGIGLLQNHEKQEDRISIDLHHDGEVEETTLLEFKTQLEQMLKSYFKFAKIEVTVEVL</sequence>
<organism evidence="1 2">
    <name type="scientific">Macrococcoides canis</name>
    <dbReference type="NCBI Taxonomy" id="1855823"/>
    <lineage>
        <taxon>Bacteria</taxon>
        <taxon>Bacillati</taxon>
        <taxon>Bacillota</taxon>
        <taxon>Bacilli</taxon>
        <taxon>Bacillales</taxon>
        <taxon>Staphylococcaceae</taxon>
        <taxon>Macrococcoides</taxon>
    </lineage>
</organism>
<dbReference type="AlphaFoldDB" id="A0A4V3BG47"/>
<protein>
    <submittedName>
        <fullName evidence="1">Uncharacterized protein</fullName>
    </submittedName>
</protein>
<name>A0A4V3BG47_9STAP</name>
<dbReference type="RefSeq" id="WP_133419598.1">
    <property type="nucleotide sequence ID" value="NZ_SDQG01000002.1"/>
</dbReference>
<reference evidence="1 2" key="1">
    <citation type="submission" date="2019-01" db="EMBL/GenBank/DDBJ databases">
        <title>Draft genome sequences of Macrococcus caseolyticus, Macrococcus canis, Macrococcus bohemicus and Macrococcus goetzii.</title>
        <authorList>
            <person name="Mazhar S."/>
            <person name="Altermann E."/>
            <person name="Hill C."/>
            <person name="Mcauliffe O."/>
        </authorList>
    </citation>
    <scope>NUCLEOTIDE SEQUENCE [LARGE SCALE GENOMIC DNA]</scope>
    <source>
        <strain evidence="1 2">DPC7162</strain>
    </source>
</reference>
<comment type="caution">
    <text evidence="1">The sequence shown here is derived from an EMBL/GenBank/DDBJ whole genome shotgun (WGS) entry which is preliminary data.</text>
</comment>
<proteinExistence type="predicted"/>
<dbReference type="EMBL" id="SDQG01000002">
    <property type="protein sequence ID" value="TDM17466.1"/>
    <property type="molecule type" value="Genomic_DNA"/>
</dbReference>
<gene>
    <name evidence="1" type="ORF">ETI04_06085</name>
</gene>
<dbReference type="Proteomes" id="UP000294865">
    <property type="component" value="Unassembled WGS sequence"/>
</dbReference>
<accession>A0A4V3BG47</accession>
<evidence type="ECO:0000313" key="1">
    <source>
        <dbReference type="EMBL" id="TDM17466.1"/>
    </source>
</evidence>